<gene>
    <name evidence="1" type="ORF">DAEQUDRAFT_768993</name>
</gene>
<dbReference type="Proteomes" id="UP000076727">
    <property type="component" value="Unassembled WGS sequence"/>
</dbReference>
<name>A0A165M4P5_9APHY</name>
<keyword evidence="2" id="KW-1185">Reference proteome</keyword>
<sequence>MIIDFLWTEPSTLLSCALTCKAFLPASQYHLQRQTALTIRNELMLKYVAHVLSSTRRSSRRLFELVETLRIVEDPARPFVRTVPFRLRADALPNLTRIVMENIDWTSRTQEPHPQFIERWSFFHPSMTRAVEFVFRFRRESALRDIVSAFKRRRSFPVSAHVEPLDLKNS</sequence>
<dbReference type="OrthoDB" id="2740709at2759"/>
<organism evidence="1 2">
    <name type="scientific">Daedalea quercina L-15889</name>
    <dbReference type="NCBI Taxonomy" id="1314783"/>
    <lineage>
        <taxon>Eukaryota</taxon>
        <taxon>Fungi</taxon>
        <taxon>Dikarya</taxon>
        <taxon>Basidiomycota</taxon>
        <taxon>Agaricomycotina</taxon>
        <taxon>Agaricomycetes</taxon>
        <taxon>Polyporales</taxon>
        <taxon>Fomitopsis</taxon>
    </lineage>
</organism>
<protein>
    <recommendedName>
        <fullName evidence="3">F-box domain-containing protein</fullName>
    </recommendedName>
</protein>
<dbReference type="EMBL" id="KV429109">
    <property type="protein sequence ID" value="KZT65229.1"/>
    <property type="molecule type" value="Genomic_DNA"/>
</dbReference>
<evidence type="ECO:0000313" key="2">
    <source>
        <dbReference type="Proteomes" id="UP000076727"/>
    </source>
</evidence>
<dbReference type="AlphaFoldDB" id="A0A165M4P5"/>
<evidence type="ECO:0008006" key="3">
    <source>
        <dbReference type="Google" id="ProtNLM"/>
    </source>
</evidence>
<accession>A0A165M4P5</accession>
<evidence type="ECO:0000313" key="1">
    <source>
        <dbReference type="EMBL" id="KZT65229.1"/>
    </source>
</evidence>
<reference evidence="1 2" key="1">
    <citation type="journal article" date="2016" name="Mol. Biol. Evol.">
        <title>Comparative Genomics of Early-Diverging Mushroom-Forming Fungi Provides Insights into the Origins of Lignocellulose Decay Capabilities.</title>
        <authorList>
            <person name="Nagy L.G."/>
            <person name="Riley R."/>
            <person name="Tritt A."/>
            <person name="Adam C."/>
            <person name="Daum C."/>
            <person name="Floudas D."/>
            <person name="Sun H."/>
            <person name="Yadav J.S."/>
            <person name="Pangilinan J."/>
            <person name="Larsson K.H."/>
            <person name="Matsuura K."/>
            <person name="Barry K."/>
            <person name="Labutti K."/>
            <person name="Kuo R."/>
            <person name="Ohm R.A."/>
            <person name="Bhattacharya S.S."/>
            <person name="Shirouzu T."/>
            <person name="Yoshinaga Y."/>
            <person name="Martin F.M."/>
            <person name="Grigoriev I.V."/>
            <person name="Hibbett D.S."/>
        </authorList>
    </citation>
    <scope>NUCLEOTIDE SEQUENCE [LARGE SCALE GENOMIC DNA]</scope>
    <source>
        <strain evidence="1 2">L-15889</strain>
    </source>
</reference>
<proteinExistence type="predicted"/>